<dbReference type="EMBL" id="CP132914">
    <property type="protein sequence ID" value="WMB74447.1"/>
    <property type="molecule type" value="Genomic_DNA"/>
</dbReference>
<keyword evidence="4 6" id="KW-1133">Transmembrane helix</keyword>
<evidence type="ECO:0000256" key="2">
    <source>
        <dbReference type="ARBA" id="ARBA00022475"/>
    </source>
</evidence>
<dbReference type="InterPro" id="IPR050445">
    <property type="entry name" value="Bact_polysacc_biosynth/exp"/>
</dbReference>
<evidence type="ECO:0000313" key="9">
    <source>
        <dbReference type="EMBL" id="WMB74447.1"/>
    </source>
</evidence>
<dbReference type="InterPro" id="IPR003856">
    <property type="entry name" value="LPS_length_determ_N"/>
</dbReference>
<feature type="domain" description="Polysaccharide chain length determinant N-terminal" evidence="7">
    <location>
        <begin position="24"/>
        <end position="127"/>
    </location>
</feature>
<evidence type="ECO:0000259" key="7">
    <source>
        <dbReference type="Pfam" id="PF02706"/>
    </source>
</evidence>
<dbReference type="PANTHER" id="PTHR32309">
    <property type="entry name" value="TYROSINE-PROTEIN KINASE"/>
    <property type="match status" value="1"/>
</dbReference>
<dbReference type="GO" id="GO:0005886">
    <property type="term" value="C:plasma membrane"/>
    <property type="evidence" value="ECO:0007669"/>
    <property type="project" value="UniProtKB-SubCell"/>
</dbReference>
<dbReference type="AlphaFoldDB" id="A0AA50KH19"/>
<gene>
    <name evidence="9" type="ORF">RA178_07500</name>
</gene>
<evidence type="ECO:0000259" key="8">
    <source>
        <dbReference type="Pfam" id="PF13807"/>
    </source>
</evidence>
<feature type="transmembrane region" description="Helical" evidence="6">
    <location>
        <begin position="40"/>
        <end position="59"/>
    </location>
</feature>
<comment type="subcellular location">
    <subcellularLocation>
        <location evidence="1">Cell membrane</location>
        <topology evidence="1">Multi-pass membrane protein</topology>
    </subcellularLocation>
</comment>
<protein>
    <submittedName>
        <fullName evidence="9">Wzz/FepE/Etk N-terminal domain-containing protein</fullName>
    </submittedName>
</protein>
<name>A0AA50KH19_9GAMM</name>
<keyword evidence="3 6" id="KW-0812">Transmembrane</keyword>
<dbReference type="GO" id="GO:0004713">
    <property type="term" value="F:protein tyrosine kinase activity"/>
    <property type="evidence" value="ECO:0007669"/>
    <property type="project" value="TreeGrafter"/>
</dbReference>
<dbReference type="PANTHER" id="PTHR32309:SF13">
    <property type="entry name" value="FERRIC ENTEROBACTIN TRANSPORT PROTEIN FEPE"/>
    <property type="match status" value="1"/>
</dbReference>
<reference evidence="9" key="1">
    <citation type="submission" date="2023-08" db="EMBL/GenBank/DDBJ databases">
        <title>Complete genome sequence of Shewanella oncorhynchi Z-P2, a siderophore putrebactin-producing bacterium.</title>
        <authorList>
            <person name="Zhang Y."/>
        </authorList>
    </citation>
    <scope>NUCLEOTIDE SEQUENCE</scope>
    <source>
        <strain evidence="9">Z-P2</strain>
    </source>
</reference>
<dbReference type="GeneID" id="301339017"/>
<organism evidence="9">
    <name type="scientific">Shewanella oncorhynchi</name>
    <dbReference type="NCBI Taxonomy" id="2726434"/>
    <lineage>
        <taxon>Bacteria</taxon>
        <taxon>Pseudomonadati</taxon>
        <taxon>Pseudomonadota</taxon>
        <taxon>Gammaproteobacteria</taxon>
        <taxon>Alteromonadales</taxon>
        <taxon>Shewanellaceae</taxon>
        <taxon>Shewanella</taxon>
    </lineage>
</organism>
<proteinExistence type="predicted"/>
<accession>A0AA50KH19</accession>
<keyword evidence="2" id="KW-1003">Cell membrane</keyword>
<evidence type="ECO:0000256" key="3">
    <source>
        <dbReference type="ARBA" id="ARBA00022692"/>
    </source>
</evidence>
<dbReference type="Pfam" id="PF13807">
    <property type="entry name" value="GNVR"/>
    <property type="match status" value="1"/>
</dbReference>
<dbReference type="InterPro" id="IPR032807">
    <property type="entry name" value="GNVR"/>
</dbReference>
<dbReference type="Proteomes" id="UP001236800">
    <property type="component" value="Chromosome"/>
</dbReference>
<feature type="transmembrane region" description="Helical" evidence="6">
    <location>
        <begin position="295"/>
        <end position="319"/>
    </location>
</feature>
<keyword evidence="5 6" id="KW-0472">Membrane</keyword>
<evidence type="ECO:0000256" key="1">
    <source>
        <dbReference type="ARBA" id="ARBA00004651"/>
    </source>
</evidence>
<feature type="domain" description="Tyrosine-protein kinase G-rich" evidence="8">
    <location>
        <begin position="278"/>
        <end position="317"/>
    </location>
</feature>
<sequence>MNTQITQNPNTYQSDARFPQVQDDEIDLRELFSVIWQGKWLIIAITAVFAIGSVVFAIMQPNIYKSEALLAPAAEEQGGGLSALASQFGGLASLAGVNLGAKGGTDKTQLAIEVLKSRQFTSDFIQKHNILADLMAAKKWDRDLDVIVYDADLYDDKSNHWVREVDPPLKPEPSMQEAYKVFSKILAINTDKETGMVTLAVEHVSPSFAKQWVTWLIEDINKVMKDRDVAEANRSSEFLNRQIALTNVADIKTILYKLVEEQAKTIMFAEVRDEYVFKTIDPALVPEEKAKPKRALICVLGTMLGGMLGVMFVLIRHFARKQSV</sequence>
<evidence type="ECO:0000256" key="4">
    <source>
        <dbReference type="ARBA" id="ARBA00022989"/>
    </source>
</evidence>
<dbReference type="KEGG" id="sog:RA178_07500"/>
<dbReference type="Pfam" id="PF02706">
    <property type="entry name" value="Wzz"/>
    <property type="match status" value="1"/>
</dbReference>
<dbReference type="RefSeq" id="WP_306685043.1">
    <property type="nucleotide sequence ID" value="NZ_CP132914.1"/>
</dbReference>
<evidence type="ECO:0000256" key="5">
    <source>
        <dbReference type="ARBA" id="ARBA00023136"/>
    </source>
</evidence>
<evidence type="ECO:0000256" key="6">
    <source>
        <dbReference type="SAM" id="Phobius"/>
    </source>
</evidence>